<comment type="similarity">
    <text evidence="1">Belongs to the ARG7 family.</text>
</comment>
<dbReference type="Pfam" id="PF02519">
    <property type="entry name" value="Auxin_inducible"/>
    <property type="match status" value="1"/>
</dbReference>
<dbReference type="EMBL" id="JXTC01000355">
    <property type="protein sequence ID" value="PON61515.1"/>
    <property type="molecule type" value="Genomic_DNA"/>
</dbReference>
<dbReference type="AlphaFoldDB" id="A0A2P5CKL0"/>
<dbReference type="InParanoid" id="A0A2P5CKL0"/>
<evidence type="ECO:0000313" key="3">
    <source>
        <dbReference type="EMBL" id="PON61515.1"/>
    </source>
</evidence>
<evidence type="ECO:0000256" key="1">
    <source>
        <dbReference type="ARBA" id="ARBA00006974"/>
    </source>
</evidence>
<dbReference type="OrthoDB" id="1936278at2759"/>
<evidence type="ECO:0000313" key="4">
    <source>
        <dbReference type="Proteomes" id="UP000237000"/>
    </source>
</evidence>
<keyword evidence="4" id="KW-1185">Reference proteome</keyword>
<reference evidence="4" key="1">
    <citation type="submission" date="2016-06" db="EMBL/GenBank/DDBJ databases">
        <title>Parallel loss of symbiosis genes in relatives of nitrogen-fixing non-legume Parasponia.</title>
        <authorList>
            <person name="Van Velzen R."/>
            <person name="Holmer R."/>
            <person name="Bu F."/>
            <person name="Rutten L."/>
            <person name="Van Zeijl A."/>
            <person name="Liu W."/>
            <person name="Santuari L."/>
            <person name="Cao Q."/>
            <person name="Sharma T."/>
            <person name="Shen D."/>
            <person name="Roswanjaya Y."/>
            <person name="Wardhani T."/>
            <person name="Kalhor M.S."/>
            <person name="Jansen J."/>
            <person name="Van den Hoogen J."/>
            <person name="Gungor B."/>
            <person name="Hartog M."/>
            <person name="Hontelez J."/>
            <person name="Verver J."/>
            <person name="Yang W.-C."/>
            <person name="Schijlen E."/>
            <person name="Repin R."/>
            <person name="Schilthuizen M."/>
            <person name="Schranz E."/>
            <person name="Heidstra R."/>
            <person name="Miyata K."/>
            <person name="Fedorova E."/>
            <person name="Kohlen W."/>
            <person name="Bisseling T."/>
            <person name="Smit S."/>
            <person name="Geurts R."/>
        </authorList>
    </citation>
    <scope>NUCLEOTIDE SEQUENCE [LARGE SCALE GENOMIC DNA]</scope>
    <source>
        <strain evidence="4">cv. RG33-2</strain>
    </source>
</reference>
<name>A0A2P5CKL0_TREOI</name>
<gene>
    <name evidence="3" type="ORF">TorRG33x02_281630</name>
</gene>
<evidence type="ECO:0000256" key="2">
    <source>
        <dbReference type="SAM" id="MobiDB-lite"/>
    </source>
</evidence>
<dbReference type="InterPro" id="IPR003676">
    <property type="entry name" value="SAUR_fam"/>
</dbReference>
<sequence>MTMIGTKKTHQNGKKWQRLAAIERKRLTLPIRSSTSSPDQADVNSCSTSSSTAEKGHFVVYTSDWRRFVLPLAHWQKKSSDYQAMGLSHCHSTRHFWSM</sequence>
<feature type="compositionally biased region" description="Polar residues" evidence="2">
    <location>
        <begin position="31"/>
        <end position="50"/>
    </location>
</feature>
<proteinExistence type="inferred from homology"/>
<feature type="region of interest" description="Disordered" evidence="2">
    <location>
        <begin position="30"/>
        <end position="50"/>
    </location>
</feature>
<dbReference type="PANTHER" id="PTHR31175:SF82">
    <property type="entry name" value="AUXIN-RESPONSIVE PROTEIN SAUR65"/>
    <property type="match status" value="1"/>
</dbReference>
<dbReference type="PANTHER" id="PTHR31175">
    <property type="entry name" value="AUXIN-RESPONSIVE FAMILY PROTEIN"/>
    <property type="match status" value="1"/>
</dbReference>
<protein>
    <submittedName>
        <fullName evidence="3">Small auxin-up RNA</fullName>
    </submittedName>
</protein>
<accession>A0A2P5CKL0</accession>
<comment type="caution">
    <text evidence="3">The sequence shown here is derived from an EMBL/GenBank/DDBJ whole genome shotgun (WGS) entry which is preliminary data.</text>
</comment>
<dbReference type="Proteomes" id="UP000237000">
    <property type="component" value="Unassembled WGS sequence"/>
</dbReference>
<dbReference type="GO" id="GO:0009733">
    <property type="term" value="P:response to auxin"/>
    <property type="evidence" value="ECO:0007669"/>
    <property type="project" value="InterPro"/>
</dbReference>
<organism evidence="3 4">
    <name type="scientific">Trema orientale</name>
    <name type="common">Charcoal tree</name>
    <name type="synonym">Celtis orientalis</name>
    <dbReference type="NCBI Taxonomy" id="63057"/>
    <lineage>
        <taxon>Eukaryota</taxon>
        <taxon>Viridiplantae</taxon>
        <taxon>Streptophyta</taxon>
        <taxon>Embryophyta</taxon>
        <taxon>Tracheophyta</taxon>
        <taxon>Spermatophyta</taxon>
        <taxon>Magnoliopsida</taxon>
        <taxon>eudicotyledons</taxon>
        <taxon>Gunneridae</taxon>
        <taxon>Pentapetalae</taxon>
        <taxon>rosids</taxon>
        <taxon>fabids</taxon>
        <taxon>Rosales</taxon>
        <taxon>Cannabaceae</taxon>
        <taxon>Trema</taxon>
    </lineage>
</organism>